<evidence type="ECO:0000313" key="2">
    <source>
        <dbReference type="Proteomes" id="UP000746612"/>
    </source>
</evidence>
<gene>
    <name evidence="1" type="ORF">MDCFG202_LOCUS591784</name>
</gene>
<organism evidence="1 2">
    <name type="scientific">Gibberella zeae</name>
    <name type="common">Wheat head blight fungus</name>
    <name type="synonym">Fusarium graminearum</name>
    <dbReference type="NCBI Taxonomy" id="5518"/>
    <lineage>
        <taxon>Eukaryota</taxon>
        <taxon>Fungi</taxon>
        <taxon>Dikarya</taxon>
        <taxon>Ascomycota</taxon>
        <taxon>Pezizomycotina</taxon>
        <taxon>Sordariomycetes</taxon>
        <taxon>Hypocreomycetidae</taxon>
        <taxon>Hypocreales</taxon>
        <taxon>Nectriaceae</taxon>
        <taxon>Fusarium</taxon>
    </lineage>
</organism>
<protein>
    <submittedName>
        <fullName evidence="1">Uncharacterized protein</fullName>
    </submittedName>
</protein>
<name>A0A9N8RR26_GIBZA</name>
<proteinExistence type="predicted"/>
<dbReference type="EMBL" id="CAJPIJ010000194">
    <property type="protein sequence ID" value="CAG2009909.1"/>
    <property type="molecule type" value="Genomic_DNA"/>
</dbReference>
<sequence>MTFQDILYNFHLEGQYDFTLHFTLRSLENNITICKVQPVYQLDRQSVNCKVNLEPRIYEVILNIIAERDNAFASVDKMIRLAIRINPSKLREIGKRYNSVHIKLGATEIQEAYNRAGSFMDHLPTTPLDIGVHLAGDSSISTPFTEYTIESDSDTGSSSSGE</sequence>
<comment type="caution">
    <text evidence="1">The sequence shown here is derived from an EMBL/GenBank/DDBJ whole genome shotgun (WGS) entry which is preliminary data.</text>
</comment>
<reference evidence="1" key="1">
    <citation type="submission" date="2021-03" db="EMBL/GenBank/DDBJ databases">
        <authorList>
            <person name="Alouane T."/>
            <person name="Langin T."/>
            <person name="Bonhomme L."/>
        </authorList>
    </citation>
    <scope>NUCLEOTIDE SEQUENCE</scope>
    <source>
        <strain evidence="1">MDC_Fg202</strain>
    </source>
</reference>
<evidence type="ECO:0000313" key="1">
    <source>
        <dbReference type="EMBL" id="CAG2009909.1"/>
    </source>
</evidence>
<dbReference type="AlphaFoldDB" id="A0A9N8RR26"/>
<dbReference type="Proteomes" id="UP000746612">
    <property type="component" value="Unassembled WGS sequence"/>
</dbReference>
<accession>A0A9N8RR26</accession>